<dbReference type="SUPFAM" id="SSF56112">
    <property type="entry name" value="Protein kinase-like (PK-like)"/>
    <property type="match status" value="1"/>
</dbReference>
<dbReference type="AlphaFoldDB" id="L1IJC6"/>
<keyword evidence="8" id="KW-1185">Reference proteome</keyword>
<protein>
    <recommendedName>
        <fullName evidence="5">Protein kinase domain-containing protein</fullName>
    </recommendedName>
</protein>
<dbReference type="EMBL" id="JH993075">
    <property type="protein sequence ID" value="EKX36343.1"/>
    <property type="molecule type" value="Genomic_DNA"/>
</dbReference>
<evidence type="ECO:0000256" key="3">
    <source>
        <dbReference type="ARBA" id="ARBA00022777"/>
    </source>
</evidence>
<proteinExistence type="predicted"/>
<dbReference type="HOGENOM" id="CLU_000288_7_35_1"/>
<keyword evidence="4" id="KW-0067">ATP-binding</keyword>
<evidence type="ECO:0000256" key="2">
    <source>
        <dbReference type="ARBA" id="ARBA00022741"/>
    </source>
</evidence>
<dbReference type="Pfam" id="PF00069">
    <property type="entry name" value="Pkinase"/>
    <property type="match status" value="1"/>
</dbReference>
<dbReference type="InterPro" id="IPR000719">
    <property type="entry name" value="Prot_kinase_dom"/>
</dbReference>
<dbReference type="Proteomes" id="UP000011087">
    <property type="component" value="Unassembled WGS sequence"/>
</dbReference>
<name>L1IJC6_GUITC</name>
<dbReference type="RefSeq" id="XP_005823323.1">
    <property type="nucleotide sequence ID" value="XM_005823266.1"/>
</dbReference>
<reference evidence="7" key="3">
    <citation type="submission" date="2015-06" db="UniProtKB">
        <authorList>
            <consortium name="EnsemblProtists"/>
        </authorList>
    </citation>
    <scope>IDENTIFICATION</scope>
</reference>
<organism evidence="6">
    <name type="scientific">Guillardia theta (strain CCMP2712)</name>
    <name type="common">Cryptophyte</name>
    <dbReference type="NCBI Taxonomy" id="905079"/>
    <lineage>
        <taxon>Eukaryota</taxon>
        <taxon>Cryptophyceae</taxon>
        <taxon>Pyrenomonadales</taxon>
        <taxon>Geminigeraceae</taxon>
        <taxon>Guillardia</taxon>
    </lineage>
</organism>
<dbReference type="InterPro" id="IPR051681">
    <property type="entry name" value="Ser/Thr_Kinases-Pseudokinases"/>
</dbReference>
<reference evidence="6 8" key="1">
    <citation type="journal article" date="2012" name="Nature">
        <title>Algal genomes reveal evolutionary mosaicism and the fate of nucleomorphs.</title>
        <authorList>
            <consortium name="DOE Joint Genome Institute"/>
            <person name="Curtis B.A."/>
            <person name="Tanifuji G."/>
            <person name="Burki F."/>
            <person name="Gruber A."/>
            <person name="Irimia M."/>
            <person name="Maruyama S."/>
            <person name="Arias M.C."/>
            <person name="Ball S.G."/>
            <person name="Gile G.H."/>
            <person name="Hirakawa Y."/>
            <person name="Hopkins J.F."/>
            <person name="Kuo A."/>
            <person name="Rensing S.A."/>
            <person name="Schmutz J."/>
            <person name="Symeonidi A."/>
            <person name="Elias M."/>
            <person name="Eveleigh R.J."/>
            <person name="Herman E.K."/>
            <person name="Klute M.J."/>
            <person name="Nakayama T."/>
            <person name="Obornik M."/>
            <person name="Reyes-Prieto A."/>
            <person name="Armbrust E.V."/>
            <person name="Aves S.J."/>
            <person name="Beiko R.G."/>
            <person name="Coutinho P."/>
            <person name="Dacks J.B."/>
            <person name="Durnford D.G."/>
            <person name="Fast N.M."/>
            <person name="Green B.R."/>
            <person name="Grisdale C.J."/>
            <person name="Hempel F."/>
            <person name="Henrissat B."/>
            <person name="Hoppner M.P."/>
            <person name="Ishida K."/>
            <person name="Kim E."/>
            <person name="Koreny L."/>
            <person name="Kroth P.G."/>
            <person name="Liu Y."/>
            <person name="Malik S.B."/>
            <person name="Maier U.G."/>
            <person name="McRose D."/>
            <person name="Mock T."/>
            <person name="Neilson J.A."/>
            <person name="Onodera N.T."/>
            <person name="Poole A.M."/>
            <person name="Pritham E.J."/>
            <person name="Richards T.A."/>
            <person name="Rocap G."/>
            <person name="Roy S.W."/>
            <person name="Sarai C."/>
            <person name="Schaack S."/>
            <person name="Shirato S."/>
            <person name="Slamovits C.H."/>
            <person name="Spencer D.F."/>
            <person name="Suzuki S."/>
            <person name="Worden A.Z."/>
            <person name="Zauner S."/>
            <person name="Barry K."/>
            <person name="Bell C."/>
            <person name="Bharti A.K."/>
            <person name="Crow J.A."/>
            <person name="Grimwood J."/>
            <person name="Kramer R."/>
            <person name="Lindquist E."/>
            <person name="Lucas S."/>
            <person name="Salamov A."/>
            <person name="McFadden G.I."/>
            <person name="Lane C.E."/>
            <person name="Keeling P.J."/>
            <person name="Gray M.W."/>
            <person name="Grigoriev I.V."/>
            <person name="Archibald J.M."/>
        </authorList>
    </citation>
    <scope>NUCLEOTIDE SEQUENCE</scope>
    <source>
        <strain evidence="6 8">CCMP2712</strain>
    </source>
</reference>
<reference evidence="8" key="2">
    <citation type="submission" date="2012-11" db="EMBL/GenBank/DDBJ databases">
        <authorList>
            <person name="Kuo A."/>
            <person name="Curtis B.A."/>
            <person name="Tanifuji G."/>
            <person name="Burki F."/>
            <person name="Gruber A."/>
            <person name="Irimia M."/>
            <person name="Maruyama S."/>
            <person name="Arias M.C."/>
            <person name="Ball S.G."/>
            <person name="Gile G.H."/>
            <person name="Hirakawa Y."/>
            <person name="Hopkins J.F."/>
            <person name="Rensing S.A."/>
            <person name="Schmutz J."/>
            <person name="Symeonidi A."/>
            <person name="Elias M."/>
            <person name="Eveleigh R.J."/>
            <person name="Herman E.K."/>
            <person name="Klute M.J."/>
            <person name="Nakayama T."/>
            <person name="Obornik M."/>
            <person name="Reyes-Prieto A."/>
            <person name="Armbrust E.V."/>
            <person name="Aves S.J."/>
            <person name="Beiko R.G."/>
            <person name="Coutinho P."/>
            <person name="Dacks J.B."/>
            <person name="Durnford D.G."/>
            <person name="Fast N.M."/>
            <person name="Green B.R."/>
            <person name="Grisdale C."/>
            <person name="Hempe F."/>
            <person name="Henrissat B."/>
            <person name="Hoppner M.P."/>
            <person name="Ishida K.-I."/>
            <person name="Kim E."/>
            <person name="Koreny L."/>
            <person name="Kroth P.G."/>
            <person name="Liu Y."/>
            <person name="Malik S.-B."/>
            <person name="Maier U.G."/>
            <person name="McRose D."/>
            <person name="Mock T."/>
            <person name="Neilson J.A."/>
            <person name="Onodera N.T."/>
            <person name="Poole A.M."/>
            <person name="Pritham E.J."/>
            <person name="Richards T.A."/>
            <person name="Rocap G."/>
            <person name="Roy S.W."/>
            <person name="Sarai C."/>
            <person name="Schaack S."/>
            <person name="Shirato S."/>
            <person name="Slamovits C.H."/>
            <person name="Spencer D.F."/>
            <person name="Suzuki S."/>
            <person name="Worden A.Z."/>
            <person name="Zauner S."/>
            <person name="Barry K."/>
            <person name="Bell C."/>
            <person name="Bharti A.K."/>
            <person name="Crow J.A."/>
            <person name="Grimwood J."/>
            <person name="Kramer R."/>
            <person name="Lindquist E."/>
            <person name="Lucas S."/>
            <person name="Salamov A."/>
            <person name="McFadden G.I."/>
            <person name="Lane C.E."/>
            <person name="Keeling P.J."/>
            <person name="Gray M.W."/>
            <person name="Grigoriev I.V."/>
            <person name="Archibald J.M."/>
        </authorList>
    </citation>
    <scope>NUCLEOTIDE SEQUENCE</scope>
    <source>
        <strain evidence="8">CCMP2712</strain>
    </source>
</reference>
<evidence type="ECO:0000313" key="6">
    <source>
        <dbReference type="EMBL" id="EKX36343.1"/>
    </source>
</evidence>
<dbReference type="PIRSF" id="PIRSF000654">
    <property type="entry name" value="Integrin-linked_kinase"/>
    <property type="match status" value="1"/>
</dbReference>
<gene>
    <name evidence="6" type="ORF">GUITHDRAFT_78953</name>
</gene>
<dbReference type="GeneID" id="17293108"/>
<evidence type="ECO:0000259" key="5">
    <source>
        <dbReference type="PROSITE" id="PS50011"/>
    </source>
</evidence>
<dbReference type="InterPro" id="IPR008271">
    <property type="entry name" value="Ser/Thr_kinase_AS"/>
</dbReference>
<dbReference type="InterPro" id="IPR011009">
    <property type="entry name" value="Kinase-like_dom_sf"/>
</dbReference>
<dbReference type="KEGG" id="gtt:GUITHDRAFT_78953"/>
<dbReference type="GO" id="GO:0004674">
    <property type="term" value="F:protein serine/threonine kinase activity"/>
    <property type="evidence" value="ECO:0007669"/>
    <property type="project" value="TreeGrafter"/>
</dbReference>
<dbReference type="EnsemblProtists" id="EKX36343">
    <property type="protein sequence ID" value="EKX36343"/>
    <property type="gene ID" value="GUITHDRAFT_78953"/>
</dbReference>
<dbReference type="OrthoDB" id="4062651at2759"/>
<dbReference type="PANTHER" id="PTHR44329:SF288">
    <property type="entry name" value="MITOGEN-ACTIVATED PROTEIN KINASE KINASE KINASE 20"/>
    <property type="match status" value="1"/>
</dbReference>
<evidence type="ECO:0000313" key="7">
    <source>
        <dbReference type="EnsemblProtists" id="EKX36343"/>
    </source>
</evidence>
<evidence type="ECO:0000256" key="4">
    <source>
        <dbReference type="ARBA" id="ARBA00022840"/>
    </source>
</evidence>
<dbReference type="GO" id="GO:0005524">
    <property type="term" value="F:ATP binding"/>
    <property type="evidence" value="ECO:0007669"/>
    <property type="project" value="UniProtKB-KW"/>
</dbReference>
<keyword evidence="1" id="KW-0808">Transferase</keyword>
<dbReference type="OMA" id="KPKLMIV"/>
<dbReference type="eggNOG" id="KOG0192">
    <property type="taxonomic scope" value="Eukaryota"/>
</dbReference>
<keyword evidence="3" id="KW-0418">Kinase</keyword>
<accession>L1IJC6</accession>
<sequence length="360" mass="40004">MSAGGIPNLVVRDDKLVSQTRQAQPRLHQPTPRINEAQVTVGRKIGSGSVGHVYEGKYEQHPVAIKKHKLDGSMMDQKALIEFEIEVGKMTAVNHPCIVRCYGMLEPSPGIVMELVQGGSLFQILHGERGETFAQYNQRLHWFTRLRFLLDAMYGLRAVHNAGLIHGDFKTLNLLVGPDQRVKVADFGLSKVLDALSVLPGTKTITGTPQYMAPEVMLTQPQGMRVDIYSVGIVMWEVLTGAIPWKGMDIVQIIHQVTQEANKTQKPPPGRPPVDNMHLLCAPLGYVQVMHECWSHYPNERPSTDQVVVQLEAIQRNVSQQRSNTQKVPAFAMGGMPGMECQQVILSRFLLQVSCAVSFV</sequence>
<evidence type="ECO:0000313" key="8">
    <source>
        <dbReference type="Proteomes" id="UP000011087"/>
    </source>
</evidence>
<feature type="domain" description="Protein kinase" evidence="5">
    <location>
        <begin position="39"/>
        <end position="314"/>
    </location>
</feature>
<dbReference type="Gene3D" id="3.30.200.20">
    <property type="entry name" value="Phosphorylase Kinase, domain 1"/>
    <property type="match status" value="1"/>
</dbReference>
<dbReference type="PROSITE" id="PS50011">
    <property type="entry name" value="PROTEIN_KINASE_DOM"/>
    <property type="match status" value="1"/>
</dbReference>
<dbReference type="STRING" id="905079.L1IJC6"/>
<evidence type="ECO:0000256" key="1">
    <source>
        <dbReference type="ARBA" id="ARBA00022679"/>
    </source>
</evidence>
<dbReference type="PROSITE" id="PS00108">
    <property type="entry name" value="PROTEIN_KINASE_ST"/>
    <property type="match status" value="1"/>
</dbReference>
<dbReference type="PaxDb" id="55529-EKX36343"/>
<dbReference type="PANTHER" id="PTHR44329">
    <property type="entry name" value="SERINE/THREONINE-PROTEIN KINASE TNNI3K-RELATED"/>
    <property type="match status" value="1"/>
</dbReference>
<dbReference type="Gene3D" id="1.10.510.10">
    <property type="entry name" value="Transferase(Phosphotransferase) domain 1"/>
    <property type="match status" value="1"/>
</dbReference>
<keyword evidence="2" id="KW-0547">Nucleotide-binding</keyword>